<keyword evidence="4" id="KW-0408">Iron</keyword>
<accession>A0A0F7JYL0</accession>
<dbReference type="GO" id="GO:0051536">
    <property type="term" value="F:iron-sulfur cluster binding"/>
    <property type="evidence" value="ECO:0007669"/>
    <property type="project" value="UniProtKB-KW"/>
</dbReference>
<comment type="cofactor">
    <cofactor evidence="1">
        <name>[4Fe-4S] cluster</name>
        <dbReference type="ChEBI" id="CHEBI:49883"/>
    </cofactor>
</comment>
<dbReference type="AlphaFoldDB" id="A0A0F7JYL0"/>
<evidence type="ECO:0000256" key="3">
    <source>
        <dbReference type="ARBA" id="ARBA00022723"/>
    </source>
</evidence>
<dbReference type="Proteomes" id="UP000034410">
    <property type="component" value="Chromosome"/>
</dbReference>
<evidence type="ECO:0000259" key="6">
    <source>
        <dbReference type="PROSITE" id="PS51918"/>
    </source>
</evidence>
<evidence type="ECO:0000256" key="1">
    <source>
        <dbReference type="ARBA" id="ARBA00001966"/>
    </source>
</evidence>
<dbReference type="KEGG" id="seds:AAY24_14910"/>
<dbReference type="SFLD" id="SFLDG01095">
    <property type="entry name" value="Uncharacterised_Radical_SAM_Su"/>
    <property type="match status" value="1"/>
</dbReference>
<evidence type="ECO:0000313" key="7">
    <source>
        <dbReference type="EMBL" id="AKH21426.1"/>
    </source>
</evidence>
<dbReference type="GO" id="GO:0046872">
    <property type="term" value="F:metal ion binding"/>
    <property type="evidence" value="ECO:0007669"/>
    <property type="project" value="UniProtKB-KW"/>
</dbReference>
<dbReference type="SFLD" id="SFLDG01082">
    <property type="entry name" value="B12-binding_domain_containing"/>
    <property type="match status" value="1"/>
</dbReference>
<dbReference type="InterPro" id="IPR023404">
    <property type="entry name" value="rSAM_horseshoe"/>
</dbReference>
<dbReference type="RefSeq" id="WP_046860351.1">
    <property type="nucleotide sequence ID" value="NZ_CP011412.1"/>
</dbReference>
<dbReference type="CDD" id="cd01335">
    <property type="entry name" value="Radical_SAM"/>
    <property type="match status" value="1"/>
</dbReference>
<organism evidence="7 8">
    <name type="scientific">Sedimenticola thiotaurini</name>
    <dbReference type="NCBI Taxonomy" id="1543721"/>
    <lineage>
        <taxon>Bacteria</taxon>
        <taxon>Pseudomonadati</taxon>
        <taxon>Pseudomonadota</taxon>
        <taxon>Gammaproteobacteria</taxon>
        <taxon>Chromatiales</taxon>
        <taxon>Sedimenticolaceae</taxon>
        <taxon>Sedimenticola</taxon>
    </lineage>
</organism>
<keyword evidence="8" id="KW-1185">Reference proteome</keyword>
<evidence type="ECO:0000256" key="4">
    <source>
        <dbReference type="ARBA" id="ARBA00023004"/>
    </source>
</evidence>
<name>A0A0F7JYL0_9GAMM</name>
<evidence type="ECO:0000256" key="5">
    <source>
        <dbReference type="ARBA" id="ARBA00023014"/>
    </source>
</evidence>
<keyword evidence="5" id="KW-0411">Iron-sulfur</keyword>
<dbReference type="Pfam" id="PF04055">
    <property type="entry name" value="Radical_SAM"/>
    <property type="match status" value="1"/>
</dbReference>
<dbReference type="InterPro" id="IPR058240">
    <property type="entry name" value="rSAM_sf"/>
</dbReference>
<dbReference type="InterPro" id="IPR007197">
    <property type="entry name" value="rSAM"/>
</dbReference>
<dbReference type="InterPro" id="IPR051198">
    <property type="entry name" value="BchE-like"/>
</dbReference>
<dbReference type="InterPro" id="IPR006638">
    <property type="entry name" value="Elp3/MiaA/NifB-like_rSAM"/>
</dbReference>
<protein>
    <submittedName>
        <fullName evidence="7">Radical SAM protein</fullName>
    </submittedName>
</protein>
<dbReference type="SFLD" id="SFLDS00029">
    <property type="entry name" value="Radical_SAM"/>
    <property type="match status" value="1"/>
</dbReference>
<dbReference type="EMBL" id="CP011412">
    <property type="protein sequence ID" value="AKH21426.1"/>
    <property type="molecule type" value="Genomic_DNA"/>
</dbReference>
<sequence length="292" mass="32971">MFNYDMPLYRPPSEGNNLIIQATLGCHFNQCSFCSMYKQKQYTVRPLETVFNEIAQAAQAWPDAQRVFLADGDALTLPSDHLLAILERLNDTFPRLNRVSCYANPSDILRKTESELAQLRQHKLNLLYVGIESGSGTILKKITKGASPRSIRAALQKAHDCRLKVSATVILGLGGETRSDEHIRGTIELLNQTPVTYLSTLQLFLEPDVQQEFLEKFDEPFIPQDDQALLREQRQLVAGIEPPKPVIFRSNHASNALALAGNLPKDRERLLDSIDRAILHGEQLRPRFLRSL</sequence>
<evidence type="ECO:0000256" key="2">
    <source>
        <dbReference type="ARBA" id="ARBA00022691"/>
    </source>
</evidence>
<dbReference type="OrthoDB" id="9777636at2"/>
<dbReference type="PANTHER" id="PTHR43409">
    <property type="entry name" value="ANAEROBIC MAGNESIUM-PROTOPORPHYRIN IX MONOMETHYL ESTER CYCLASE-RELATED"/>
    <property type="match status" value="1"/>
</dbReference>
<dbReference type="Gene3D" id="3.80.30.20">
    <property type="entry name" value="tm_1862 like domain"/>
    <property type="match status" value="1"/>
</dbReference>
<feature type="domain" description="Radical SAM core" evidence="6">
    <location>
        <begin position="10"/>
        <end position="241"/>
    </location>
</feature>
<dbReference type="PANTHER" id="PTHR43409:SF4">
    <property type="entry name" value="RADICAL SAM SUPERFAMILY PROTEIN"/>
    <property type="match status" value="1"/>
</dbReference>
<keyword evidence="2" id="KW-0949">S-adenosyl-L-methionine</keyword>
<reference evidence="7 8" key="1">
    <citation type="journal article" date="2015" name="Genome Announc.">
        <title>Complete Genome Sequence of Sedimenticola thiotaurini Strain SIP-G1, a Polyphosphate- and Polyhydroxyalkanoate-Accumulating Sulfur-Oxidizing Gammaproteobacterium Isolated from Salt Marsh Sediments.</title>
        <authorList>
            <person name="Flood B.E."/>
            <person name="Jones D.S."/>
            <person name="Bailey J.V."/>
        </authorList>
    </citation>
    <scope>NUCLEOTIDE SEQUENCE [LARGE SCALE GENOMIC DNA]</scope>
    <source>
        <strain evidence="7 8">SIP-G1</strain>
    </source>
</reference>
<dbReference type="GO" id="GO:0003824">
    <property type="term" value="F:catalytic activity"/>
    <property type="evidence" value="ECO:0007669"/>
    <property type="project" value="InterPro"/>
</dbReference>
<dbReference type="SMART" id="SM00729">
    <property type="entry name" value="Elp3"/>
    <property type="match status" value="1"/>
</dbReference>
<dbReference type="PROSITE" id="PS51918">
    <property type="entry name" value="RADICAL_SAM"/>
    <property type="match status" value="1"/>
</dbReference>
<proteinExistence type="predicted"/>
<evidence type="ECO:0000313" key="8">
    <source>
        <dbReference type="Proteomes" id="UP000034410"/>
    </source>
</evidence>
<keyword evidence="3" id="KW-0479">Metal-binding</keyword>
<dbReference type="SUPFAM" id="SSF102114">
    <property type="entry name" value="Radical SAM enzymes"/>
    <property type="match status" value="1"/>
</dbReference>
<gene>
    <name evidence="7" type="ORF">AAY24_14910</name>
</gene>